<dbReference type="PROSITE" id="PS51900">
    <property type="entry name" value="CB"/>
    <property type="match status" value="1"/>
</dbReference>
<dbReference type="GO" id="GO:0007059">
    <property type="term" value="P:chromosome segregation"/>
    <property type="evidence" value="ECO:0007669"/>
    <property type="project" value="UniProtKB-KW"/>
</dbReference>
<dbReference type="eggNOG" id="COG4974">
    <property type="taxonomic scope" value="Bacteria"/>
</dbReference>
<evidence type="ECO:0000256" key="7">
    <source>
        <dbReference type="ARBA" id="ARBA00023172"/>
    </source>
</evidence>
<evidence type="ECO:0000313" key="13">
    <source>
        <dbReference type="Proteomes" id="UP000013131"/>
    </source>
</evidence>
<dbReference type="RefSeq" id="WP_004425576.1">
    <property type="nucleotide sequence ID" value="NZ_AORI01000015.1"/>
</dbReference>
<feature type="domain" description="Tyr recombinase" evidence="10">
    <location>
        <begin position="149"/>
        <end position="322"/>
    </location>
</feature>
<evidence type="ECO:0000256" key="5">
    <source>
        <dbReference type="ARBA" id="ARBA00022908"/>
    </source>
</evidence>
<dbReference type="SUPFAM" id="SSF56349">
    <property type="entry name" value="DNA breaking-rejoining enzymes"/>
    <property type="match status" value="1"/>
</dbReference>
<name>N9VAN4_9BACT</name>
<organism evidence="12 13">
    <name type="scientific">Metamycoplasma auris 15026</name>
    <dbReference type="NCBI Taxonomy" id="1188233"/>
    <lineage>
        <taxon>Bacteria</taxon>
        <taxon>Bacillati</taxon>
        <taxon>Mycoplasmatota</taxon>
        <taxon>Mycoplasmoidales</taxon>
        <taxon>Metamycoplasmataceae</taxon>
        <taxon>Metamycoplasma</taxon>
    </lineage>
</organism>
<keyword evidence="6 9" id="KW-0238">DNA-binding</keyword>
<dbReference type="InterPro" id="IPR050090">
    <property type="entry name" value="Tyrosine_recombinase_XerCD"/>
</dbReference>
<comment type="subcellular location">
    <subcellularLocation>
        <location evidence="1">Cytoplasm</location>
    </subcellularLocation>
</comment>
<dbReference type="AlphaFoldDB" id="N9VAN4"/>
<evidence type="ECO:0000256" key="9">
    <source>
        <dbReference type="PROSITE-ProRule" id="PRU01248"/>
    </source>
</evidence>
<evidence type="ECO:0000256" key="4">
    <source>
        <dbReference type="ARBA" id="ARBA00022829"/>
    </source>
</evidence>
<keyword evidence="13" id="KW-1185">Reference proteome</keyword>
<dbReference type="NCBIfam" id="NF040815">
    <property type="entry name" value="recomb_XerA_Arch"/>
    <property type="match status" value="1"/>
</dbReference>
<dbReference type="InterPro" id="IPR002104">
    <property type="entry name" value="Integrase_catalytic"/>
</dbReference>
<accession>N9VAN4</accession>
<feature type="domain" description="Core-binding (CB)" evidence="11">
    <location>
        <begin position="46"/>
        <end position="128"/>
    </location>
</feature>
<evidence type="ECO:0000313" key="12">
    <source>
        <dbReference type="EMBL" id="ENY68476.1"/>
    </source>
</evidence>
<dbReference type="PATRIC" id="fig|1188233.3.peg.645"/>
<dbReference type="EMBL" id="AORI01000015">
    <property type="protein sequence ID" value="ENY68476.1"/>
    <property type="molecule type" value="Genomic_DNA"/>
</dbReference>
<dbReference type="InterPro" id="IPR010998">
    <property type="entry name" value="Integrase_recombinase_N"/>
</dbReference>
<sequence length="326" mass="37885">MRDKIIKNVLQKMQSTLNNSQLDKLRKILEVEFSDLSEIDKDVYQLTNETILELFINAKKLEGCSENTLNYYVSTIIAMLNCVGKNVNEIDTNDLRNYLADFQNVKKSSKVTIDNIRRILSSFFSWLEDENYIIKSPVRRIKKVKTPTTIKETYTDEELEVMRDSTTNIRDLAIIDILSSTGMRIGELVKLNIEDINFYERECVVLGKGNKERIVYFDARTKIHLKNYIDSRIDKNNALFVSIKYPFNRISINGIENRLKKIGNNLGIKKVHPHKFRRTLATVAIDKGMPIEQVQRLLGHEKIDTTLKYAMVKQNNVKVSHKKYIS</sequence>
<gene>
    <name evidence="12" type="primary">xerC</name>
    <name evidence="12" type="ORF">MAU_6650</name>
</gene>
<keyword evidence="3" id="KW-0132">Cell division</keyword>
<keyword evidence="7" id="KW-0233">DNA recombination</keyword>
<dbReference type="InterPro" id="IPR044068">
    <property type="entry name" value="CB"/>
</dbReference>
<dbReference type="GO" id="GO:0003677">
    <property type="term" value="F:DNA binding"/>
    <property type="evidence" value="ECO:0007669"/>
    <property type="project" value="UniProtKB-UniRule"/>
</dbReference>
<proteinExistence type="predicted"/>
<evidence type="ECO:0000259" key="11">
    <source>
        <dbReference type="PROSITE" id="PS51900"/>
    </source>
</evidence>
<dbReference type="GO" id="GO:0005737">
    <property type="term" value="C:cytoplasm"/>
    <property type="evidence" value="ECO:0007669"/>
    <property type="project" value="UniProtKB-SubCell"/>
</dbReference>
<dbReference type="InterPro" id="IPR011010">
    <property type="entry name" value="DNA_brk_join_enz"/>
</dbReference>
<keyword evidence="4" id="KW-0159">Chromosome partition</keyword>
<keyword evidence="2" id="KW-0963">Cytoplasm</keyword>
<keyword evidence="8" id="KW-0131">Cell cycle</keyword>
<dbReference type="CDD" id="cd00397">
    <property type="entry name" value="DNA_BRE_C"/>
    <property type="match status" value="1"/>
</dbReference>
<dbReference type="GO" id="GO:0015074">
    <property type="term" value="P:DNA integration"/>
    <property type="evidence" value="ECO:0007669"/>
    <property type="project" value="UniProtKB-KW"/>
</dbReference>
<dbReference type="Pfam" id="PF13495">
    <property type="entry name" value="Phage_int_SAM_4"/>
    <property type="match status" value="1"/>
</dbReference>
<dbReference type="GO" id="GO:0006310">
    <property type="term" value="P:DNA recombination"/>
    <property type="evidence" value="ECO:0007669"/>
    <property type="project" value="UniProtKB-KW"/>
</dbReference>
<dbReference type="Proteomes" id="UP000013131">
    <property type="component" value="Unassembled WGS sequence"/>
</dbReference>
<dbReference type="GO" id="GO:0051301">
    <property type="term" value="P:cell division"/>
    <property type="evidence" value="ECO:0007669"/>
    <property type="project" value="UniProtKB-KW"/>
</dbReference>
<evidence type="ECO:0000256" key="8">
    <source>
        <dbReference type="ARBA" id="ARBA00023306"/>
    </source>
</evidence>
<evidence type="ECO:0000256" key="3">
    <source>
        <dbReference type="ARBA" id="ARBA00022618"/>
    </source>
</evidence>
<keyword evidence="5" id="KW-0229">DNA integration</keyword>
<comment type="caution">
    <text evidence="12">The sequence shown here is derived from an EMBL/GenBank/DDBJ whole genome shotgun (WGS) entry which is preliminary data.</text>
</comment>
<dbReference type="Gene3D" id="1.10.443.10">
    <property type="entry name" value="Intergrase catalytic core"/>
    <property type="match status" value="1"/>
</dbReference>
<reference evidence="12 13" key="1">
    <citation type="journal article" date="2013" name="Genome Announc.">
        <title>Draft Genome Sequences of Mycoplasma auris and Mycoplasma yeatsii, Two Species of the Ear Canal of Caprinae.</title>
        <authorList>
            <person name="Dordet-Frisoni E."/>
            <person name="Baranowski E."/>
            <person name="Barre A."/>
            <person name="Blanchard A."/>
            <person name="Breton M."/>
            <person name="Couture C."/>
            <person name="Dupuy V."/>
            <person name="Gaurivaud P."/>
            <person name="Jacob D."/>
            <person name="Lemaitre C."/>
            <person name="Manso-Silvan L."/>
            <person name="Nikolski M."/>
            <person name="Nouvel L.X."/>
            <person name="Poumarat F."/>
            <person name="Sirand-Pugnet P."/>
            <person name="Thebault P."/>
            <person name="Theil S."/>
            <person name="Thiaucourt F."/>
            <person name="Citti C."/>
            <person name="Tardy F."/>
        </authorList>
    </citation>
    <scope>NUCLEOTIDE SEQUENCE [LARGE SCALE GENOMIC DNA]</scope>
    <source>
        <strain evidence="12 13">15026</strain>
    </source>
</reference>
<dbReference type="InterPro" id="IPR013762">
    <property type="entry name" value="Integrase-like_cat_sf"/>
</dbReference>
<dbReference type="PROSITE" id="PS51898">
    <property type="entry name" value="TYR_RECOMBINASE"/>
    <property type="match status" value="1"/>
</dbReference>
<dbReference type="STRING" id="1188233.MAU_6650"/>
<dbReference type="Gene3D" id="1.10.150.130">
    <property type="match status" value="1"/>
</dbReference>
<dbReference type="InterPro" id="IPR004107">
    <property type="entry name" value="Integrase_SAM-like_N"/>
</dbReference>
<evidence type="ECO:0000256" key="2">
    <source>
        <dbReference type="ARBA" id="ARBA00022490"/>
    </source>
</evidence>
<dbReference type="OrthoDB" id="9801717at2"/>
<dbReference type="PANTHER" id="PTHR30349:SF77">
    <property type="entry name" value="TYROSINE RECOMBINASE XERC"/>
    <property type="match status" value="1"/>
</dbReference>
<evidence type="ECO:0000259" key="10">
    <source>
        <dbReference type="PROSITE" id="PS51898"/>
    </source>
</evidence>
<dbReference type="PANTHER" id="PTHR30349">
    <property type="entry name" value="PHAGE INTEGRASE-RELATED"/>
    <property type="match status" value="1"/>
</dbReference>
<evidence type="ECO:0000256" key="6">
    <source>
        <dbReference type="ARBA" id="ARBA00023125"/>
    </source>
</evidence>
<protein>
    <submittedName>
        <fullName evidence="12">Integrase-recombinase</fullName>
    </submittedName>
</protein>
<evidence type="ECO:0000256" key="1">
    <source>
        <dbReference type="ARBA" id="ARBA00004496"/>
    </source>
</evidence>
<dbReference type="Pfam" id="PF00589">
    <property type="entry name" value="Phage_integrase"/>
    <property type="match status" value="1"/>
</dbReference>